<reference evidence="3" key="1">
    <citation type="submission" date="2022-07" db="EMBL/GenBank/DDBJ databases">
        <title>Genome Sequence of Leucocoprinus birnbaumii.</title>
        <authorList>
            <person name="Buettner E."/>
        </authorList>
    </citation>
    <scope>NUCLEOTIDE SEQUENCE</scope>
    <source>
        <strain evidence="3">VT141</strain>
    </source>
</reference>
<feature type="transmembrane region" description="Helical" evidence="2">
    <location>
        <begin position="292"/>
        <end position="312"/>
    </location>
</feature>
<accession>A0AAD5W0B4</accession>
<keyword evidence="2" id="KW-0812">Transmembrane</keyword>
<gene>
    <name evidence="3" type="ORF">NP233_g1756</name>
</gene>
<keyword evidence="4" id="KW-1185">Reference proteome</keyword>
<keyword evidence="2" id="KW-0472">Membrane</keyword>
<dbReference type="Proteomes" id="UP001213000">
    <property type="component" value="Unassembled WGS sequence"/>
</dbReference>
<feature type="transmembrane region" description="Helical" evidence="2">
    <location>
        <begin position="241"/>
        <end position="272"/>
    </location>
</feature>
<comment type="caution">
    <text evidence="3">The sequence shown here is derived from an EMBL/GenBank/DDBJ whole genome shotgun (WGS) entry which is preliminary data.</text>
</comment>
<name>A0AAD5W0B4_9AGAR</name>
<evidence type="ECO:0000256" key="1">
    <source>
        <dbReference type="SAM" id="MobiDB-lite"/>
    </source>
</evidence>
<feature type="transmembrane region" description="Helical" evidence="2">
    <location>
        <begin position="197"/>
        <end position="220"/>
    </location>
</feature>
<evidence type="ECO:0000256" key="2">
    <source>
        <dbReference type="SAM" id="Phobius"/>
    </source>
</evidence>
<evidence type="ECO:0000313" key="3">
    <source>
        <dbReference type="EMBL" id="KAJ3574438.1"/>
    </source>
</evidence>
<proteinExistence type="predicted"/>
<dbReference type="EMBL" id="JANIEX010000068">
    <property type="protein sequence ID" value="KAJ3574438.1"/>
    <property type="molecule type" value="Genomic_DNA"/>
</dbReference>
<feature type="region of interest" description="Disordered" evidence="1">
    <location>
        <begin position="1"/>
        <end position="73"/>
    </location>
</feature>
<feature type="compositionally biased region" description="Low complexity" evidence="1">
    <location>
        <begin position="364"/>
        <end position="398"/>
    </location>
</feature>
<feature type="transmembrane region" description="Helical" evidence="2">
    <location>
        <begin position="167"/>
        <end position="185"/>
    </location>
</feature>
<keyword evidence="2" id="KW-1133">Transmembrane helix</keyword>
<feature type="transmembrane region" description="Helical" evidence="2">
    <location>
        <begin position="86"/>
        <end position="107"/>
    </location>
</feature>
<feature type="compositionally biased region" description="Polar residues" evidence="1">
    <location>
        <begin position="399"/>
        <end position="416"/>
    </location>
</feature>
<feature type="region of interest" description="Disordered" evidence="1">
    <location>
        <begin position="344"/>
        <end position="416"/>
    </location>
</feature>
<sequence length="416" mass="46498">MPFFQGAYNFESRGGTFQGLRRRRRQQRDTNQPTSPVQSPPQTPVDPRLPAYAPSPITHSGSGDSEKATDEEAQTISDKSGFWRSLWMWLIEILCQIYVHALLRLPFHYQTRVERLSRDANMALKEILDLAYTAPAITNPDSLPPAYRNLTTRWGYFIDDLLEEWRTLNIVSALLVPGILTIFQVEGASNDPVTRYLAFWSLIAALISLLFCSAFIIQFSRMRKPSIAIEWSFEAHTPRTAFWSVGVMLSLPTVWLTWSIVAFIVSIMSYMWRCDANPPSDFPVPRSTELGFRIFVSAVLAIGTLYGLLIYISFRRYGPKMDEALNGRIDAYIASAASTSSLDARATSPESTPAPDFSALVNLQRQNPIRRQSRSRSPPSSRPPLAARSASLGHSSSSTPRQPSPLSNSSSGAQQV</sequence>
<evidence type="ECO:0000313" key="4">
    <source>
        <dbReference type="Proteomes" id="UP001213000"/>
    </source>
</evidence>
<organism evidence="3 4">
    <name type="scientific">Leucocoprinus birnbaumii</name>
    <dbReference type="NCBI Taxonomy" id="56174"/>
    <lineage>
        <taxon>Eukaryota</taxon>
        <taxon>Fungi</taxon>
        <taxon>Dikarya</taxon>
        <taxon>Basidiomycota</taxon>
        <taxon>Agaricomycotina</taxon>
        <taxon>Agaricomycetes</taxon>
        <taxon>Agaricomycetidae</taxon>
        <taxon>Agaricales</taxon>
        <taxon>Agaricineae</taxon>
        <taxon>Agaricaceae</taxon>
        <taxon>Leucocoprinus</taxon>
    </lineage>
</organism>
<dbReference type="AlphaFoldDB" id="A0AAD5W0B4"/>
<protein>
    <submittedName>
        <fullName evidence="3">Uncharacterized protein</fullName>
    </submittedName>
</protein>